<keyword evidence="4" id="KW-1185">Reference proteome</keyword>
<feature type="domain" description="Methyltransferase type 11" evidence="2">
    <location>
        <begin position="223"/>
        <end position="323"/>
    </location>
</feature>
<reference evidence="3 4" key="1">
    <citation type="journal article" date="2013" name="Curr. Biol.">
        <title>The Genome of the Foraminiferan Reticulomyxa filosa.</title>
        <authorList>
            <person name="Glockner G."/>
            <person name="Hulsmann N."/>
            <person name="Schleicher M."/>
            <person name="Noegel A.A."/>
            <person name="Eichinger L."/>
            <person name="Gallinger C."/>
            <person name="Pawlowski J."/>
            <person name="Sierra R."/>
            <person name="Euteneuer U."/>
            <person name="Pillet L."/>
            <person name="Moustafa A."/>
            <person name="Platzer M."/>
            <person name="Groth M."/>
            <person name="Szafranski K."/>
            <person name="Schliwa M."/>
        </authorList>
    </citation>
    <scope>NUCLEOTIDE SEQUENCE [LARGE SCALE GENOMIC DNA]</scope>
</reference>
<name>X6P150_RETFI</name>
<dbReference type="EMBL" id="ASPP01004589">
    <property type="protein sequence ID" value="ETO31941.1"/>
    <property type="molecule type" value="Genomic_DNA"/>
</dbReference>
<dbReference type="Gene3D" id="3.40.50.150">
    <property type="entry name" value="Vaccinia Virus protein VP39"/>
    <property type="match status" value="1"/>
</dbReference>
<dbReference type="AlphaFoldDB" id="X6P150"/>
<gene>
    <name evidence="3" type="ORF">RFI_05173</name>
</gene>
<dbReference type="SUPFAM" id="SSF53335">
    <property type="entry name" value="S-adenosyl-L-methionine-dependent methyltransferases"/>
    <property type="match status" value="1"/>
</dbReference>
<evidence type="ECO:0000259" key="2">
    <source>
        <dbReference type="Pfam" id="PF08241"/>
    </source>
</evidence>
<feature type="region of interest" description="Disordered" evidence="1">
    <location>
        <begin position="64"/>
        <end position="96"/>
    </location>
</feature>
<dbReference type="Pfam" id="PF08241">
    <property type="entry name" value="Methyltransf_11"/>
    <property type="match status" value="1"/>
</dbReference>
<dbReference type="PANTHER" id="PTHR43591">
    <property type="entry name" value="METHYLTRANSFERASE"/>
    <property type="match status" value="1"/>
</dbReference>
<comment type="caution">
    <text evidence="3">The sequence shown here is derived from an EMBL/GenBank/DDBJ whole genome shotgun (WGS) entry which is preliminary data.</text>
</comment>
<protein>
    <recommendedName>
        <fullName evidence="2">Methyltransferase type 11 domain-containing protein</fullName>
    </recommendedName>
</protein>
<sequence>MDNHVGDPLSYSLDELAQMEESKGYHRIKSRRKYAEERRYHVRKQTKNIKLLFLKSGRSRRRILSKERKEKELRDKKYERERDRKKEKETEKEKKEEEAVIGQEIKYLDKRYPKEMHQLLFRRLKDYFENKAKLEEYLHEAINESTDDMAVLMKLRDIIVEKRRKKQASDTYKNKGYSGHMNYDNERAHHRSKEIIKIWKEGKFANNSDNCLFGEDTSEIKILDVGCGNGDILAMMGDLLKVQNKKEQLFGVDVDSFHGECVHRFENEITFVKYDGTNLTAFADNTFDFIIALQTLHHIENSQQLKVLTQEISRVLKPRGYILVREHDCNTLSMKYLINLEHHLYSQVLAEHVDVKAYTQYKAHYRTKQEWIRLFLSLPTLVHLPLVNDAIISYSNNITNHYYDRFSKHLSELFYF</sequence>
<dbReference type="InterPro" id="IPR013216">
    <property type="entry name" value="Methyltransf_11"/>
</dbReference>
<evidence type="ECO:0000313" key="3">
    <source>
        <dbReference type="EMBL" id="ETO31941.1"/>
    </source>
</evidence>
<evidence type="ECO:0000256" key="1">
    <source>
        <dbReference type="SAM" id="MobiDB-lite"/>
    </source>
</evidence>
<dbReference type="OrthoDB" id="10057350at2759"/>
<accession>X6P150</accession>
<proteinExistence type="predicted"/>
<dbReference type="Proteomes" id="UP000023152">
    <property type="component" value="Unassembled WGS sequence"/>
</dbReference>
<dbReference type="GO" id="GO:0008757">
    <property type="term" value="F:S-adenosylmethionine-dependent methyltransferase activity"/>
    <property type="evidence" value="ECO:0007669"/>
    <property type="project" value="InterPro"/>
</dbReference>
<evidence type="ECO:0000313" key="4">
    <source>
        <dbReference type="Proteomes" id="UP000023152"/>
    </source>
</evidence>
<dbReference type="InterPro" id="IPR029063">
    <property type="entry name" value="SAM-dependent_MTases_sf"/>
</dbReference>
<organism evidence="3 4">
    <name type="scientific">Reticulomyxa filosa</name>
    <dbReference type="NCBI Taxonomy" id="46433"/>
    <lineage>
        <taxon>Eukaryota</taxon>
        <taxon>Sar</taxon>
        <taxon>Rhizaria</taxon>
        <taxon>Retaria</taxon>
        <taxon>Foraminifera</taxon>
        <taxon>Monothalamids</taxon>
        <taxon>Reticulomyxidae</taxon>
        <taxon>Reticulomyxa</taxon>
    </lineage>
</organism>
<dbReference type="CDD" id="cd02440">
    <property type="entry name" value="AdoMet_MTases"/>
    <property type="match status" value="1"/>
</dbReference>